<dbReference type="STRING" id="1217970.SAMN05444002_4036"/>
<dbReference type="RefSeq" id="WP_074258170.1">
    <property type="nucleotide sequence ID" value="NZ_FSRL01000002.1"/>
</dbReference>
<dbReference type="EMBL" id="FSRL01000002">
    <property type="protein sequence ID" value="SIO32826.1"/>
    <property type="molecule type" value="Genomic_DNA"/>
</dbReference>
<feature type="transmembrane region" description="Helical" evidence="1">
    <location>
        <begin position="29"/>
        <end position="45"/>
    </location>
</feature>
<sequence>MFFVFLLIAGAAAGFAVNRATNRRFDDEVAAVLGAAVVALCWIGLRMLPLILGLVKYALILAVIAGAAAALYLVVKKR</sequence>
<keyword evidence="3" id="KW-1185">Reference proteome</keyword>
<dbReference type="AlphaFoldDB" id="A0A1N6ILG6"/>
<dbReference type="Proteomes" id="UP000184932">
    <property type="component" value="Unassembled WGS sequence"/>
</dbReference>
<proteinExistence type="predicted"/>
<organism evidence="2 3">
    <name type="scientific">Vannielia litorea</name>
    <dbReference type="NCBI Taxonomy" id="1217970"/>
    <lineage>
        <taxon>Bacteria</taxon>
        <taxon>Pseudomonadati</taxon>
        <taxon>Pseudomonadota</taxon>
        <taxon>Alphaproteobacteria</taxon>
        <taxon>Rhodobacterales</taxon>
        <taxon>Paracoccaceae</taxon>
        <taxon>Vannielia</taxon>
    </lineage>
</organism>
<keyword evidence="1" id="KW-0472">Membrane</keyword>
<evidence type="ECO:0000256" key="1">
    <source>
        <dbReference type="SAM" id="Phobius"/>
    </source>
</evidence>
<keyword evidence="1" id="KW-0812">Transmembrane</keyword>
<evidence type="ECO:0000313" key="3">
    <source>
        <dbReference type="Proteomes" id="UP000184932"/>
    </source>
</evidence>
<protein>
    <submittedName>
        <fullName evidence="2">Uncharacterized protein</fullName>
    </submittedName>
</protein>
<evidence type="ECO:0000313" key="2">
    <source>
        <dbReference type="EMBL" id="SIO32826.1"/>
    </source>
</evidence>
<accession>A0A1N6ILG6</accession>
<feature type="transmembrane region" description="Helical" evidence="1">
    <location>
        <begin position="57"/>
        <end position="75"/>
    </location>
</feature>
<gene>
    <name evidence="2" type="ORF">SAMN05444002_4036</name>
</gene>
<keyword evidence="1" id="KW-1133">Transmembrane helix</keyword>
<name>A0A1N6ILG6_9RHOB</name>
<reference evidence="3" key="1">
    <citation type="submission" date="2016-11" db="EMBL/GenBank/DDBJ databases">
        <authorList>
            <person name="Varghese N."/>
            <person name="Submissions S."/>
        </authorList>
    </citation>
    <scope>NUCLEOTIDE SEQUENCE [LARGE SCALE GENOMIC DNA]</scope>
    <source>
        <strain evidence="3">DSM 29440</strain>
    </source>
</reference>